<keyword evidence="1" id="KW-0175">Coiled coil</keyword>
<comment type="caution">
    <text evidence="3">The sequence shown here is derived from an EMBL/GenBank/DDBJ whole genome shotgun (WGS) entry which is preliminary data.</text>
</comment>
<gene>
    <name evidence="3" type="ORF">ECRASSUSDP1_LOCUS123</name>
</gene>
<dbReference type="InterPro" id="IPR000048">
    <property type="entry name" value="IQ_motif_EF-hand-BS"/>
</dbReference>
<feature type="region of interest" description="Disordered" evidence="2">
    <location>
        <begin position="526"/>
        <end position="565"/>
    </location>
</feature>
<evidence type="ECO:0000256" key="1">
    <source>
        <dbReference type="SAM" id="Coils"/>
    </source>
</evidence>
<evidence type="ECO:0000256" key="2">
    <source>
        <dbReference type="SAM" id="MobiDB-lite"/>
    </source>
</evidence>
<feature type="region of interest" description="Disordered" evidence="2">
    <location>
        <begin position="112"/>
        <end position="141"/>
    </location>
</feature>
<feature type="coiled-coil region" evidence="1">
    <location>
        <begin position="364"/>
        <end position="391"/>
    </location>
</feature>
<organism evidence="3 4">
    <name type="scientific">Euplotes crassus</name>
    <dbReference type="NCBI Taxonomy" id="5936"/>
    <lineage>
        <taxon>Eukaryota</taxon>
        <taxon>Sar</taxon>
        <taxon>Alveolata</taxon>
        <taxon>Ciliophora</taxon>
        <taxon>Intramacronucleata</taxon>
        <taxon>Spirotrichea</taxon>
        <taxon>Hypotrichia</taxon>
        <taxon>Euplotida</taxon>
        <taxon>Euplotidae</taxon>
        <taxon>Moneuplotes</taxon>
    </lineage>
</organism>
<feature type="compositionally biased region" description="Basic residues" evidence="2">
    <location>
        <begin position="125"/>
        <end position="141"/>
    </location>
</feature>
<accession>A0AAD1TYT0</accession>
<feature type="compositionally biased region" description="Basic and acidic residues" evidence="2">
    <location>
        <begin position="556"/>
        <end position="565"/>
    </location>
</feature>
<protein>
    <submittedName>
        <fullName evidence="3">Uncharacterized protein</fullName>
    </submittedName>
</protein>
<feature type="region of interest" description="Disordered" evidence="2">
    <location>
        <begin position="444"/>
        <end position="471"/>
    </location>
</feature>
<dbReference type="Proteomes" id="UP001295684">
    <property type="component" value="Unassembled WGS sequence"/>
</dbReference>
<dbReference type="Gene3D" id="1.20.5.190">
    <property type="match status" value="1"/>
</dbReference>
<evidence type="ECO:0000313" key="3">
    <source>
        <dbReference type="EMBL" id="CAI2358840.1"/>
    </source>
</evidence>
<dbReference type="Pfam" id="PF00612">
    <property type="entry name" value="IQ"/>
    <property type="match status" value="1"/>
</dbReference>
<evidence type="ECO:0000313" key="4">
    <source>
        <dbReference type="Proteomes" id="UP001295684"/>
    </source>
</evidence>
<proteinExistence type="predicted"/>
<dbReference type="AlphaFoldDB" id="A0AAD1TYT0"/>
<sequence>MKPKIKTRLSKFKDSIGCNSALVNRKKRNHVFSQKKVPMWKKSLEKRQSISPSKSFRVDPNIEEVLKGLHNQSYALPQLERSRRSVGFTEGMNFSLNRRAIQGKLSISVLGKVGTPKKSQSSCGSRKRKSNSSKISKKAKANKQVFGNIKDGVKFWNRDIPHKPKIPNKTMDLQDKQKRLRDLQKMIIDHKKHQSRREEDERKLNFIKHINKKYKDYKYICFNKNEIKTLDLEHLIKRLVVKTISAKAYAASVKIQKVFRGWKVRKMYLQVQEIRNNAAKKLQKAFKRYRLFTLIPKALKCHKNNKIMMIQRIMRGYKVYSKINKIIREKHMKEAFEYFDALRRVVIQDASAVIIRSFREYKKRKNFNERIEEFRRKRKSEEKSKNKLRYKKQYPTSNFNLNMQDERVSPPKSHESQANIQDALGFKKTSDANENLSTFAKEKNLNSRARKKESSKAIQGYPMPSLSHSSHLKKRVLTVEQKTPNLKNPLLSGSNFFANASKDYDDEMDKNELGLDINLIEATSYKPFDRNGNDDSPSMIFSPESSKNLINPMKMESIKESANDL</sequence>
<name>A0AAD1TYT0_EUPCR</name>
<reference evidence="3" key="1">
    <citation type="submission" date="2023-07" db="EMBL/GenBank/DDBJ databases">
        <authorList>
            <consortium name="AG Swart"/>
            <person name="Singh M."/>
            <person name="Singh A."/>
            <person name="Seah K."/>
            <person name="Emmerich C."/>
        </authorList>
    </citation>
    <scope>NUCLEOTIDE SEQUENCE</scope>
    <source>
        <strain evidence="3">DP1</strain>
    </source>
</reference>
<dbReference type="EMBL" id="CAMPGE010000118">
    <property type="protein sequence ID" value="CAI2358840.1"/>
    <property type="molecule type" value="Genomic_DNA"/>
</dbReference>
<keyword evidence="4" id="KW-1185">Reference proteome</keyword>
<dbReference type="PROSITE" id="PS50096">
    <property type="entry name" value="IQ"/>
    <property type="match status" value="1"/>
</dbReference>
<dbReference type="SMART" id="SM00015">
    <property type="entry name" value="IQ"/>
    <property type="match status" value="3"/>
</dbReference>